<name>A0AAN7UAW3_9MYCE</name>
<keyword evidence="2" id="KW-1185">Reference proteome</keyword>
<accession>A0AAN7UAW3</accession>
<evidence type="ECO:0000313" key="1">
    <source>
        <dbReference type="EMBL" id="KAK5584591.1"/>
    </source>
</evidence>
<dbReference type="Proteomes" id="UP001344447">
    <property type="component" value="Unassembled WGS sequence"/>
</dbReference>
<comment type="caution">
    <text evidence="1">The sequence shown here is derived from an EMBL/GenBank/DDBJ whole genome shotgun (WGS) entry which is preliminary data.</text>
</comment>
<proteinExistence type="predicted"/>
<sequence length="262" mass="29523">MSFKTVKQTEVNVGTINVNIIESGVGKVVIDGVVTNFFKSAERFDLSFSGIPKVVACIRNIEPFNNQQPNGANRIKGGSNQISIKSNISNITCDGFDYECEIQGNGSSFTIDYTAVYHVNSNPISKFYNRKVCIKSVPYGTYLSDNNGVIEMSEKLRKYEEWFIERAVTGPNSLDTDIYLYSKTFNKYLTYDPLTNQLSHGSLSENCVWRLEVGQLNDEKFTLYSDTFNQYNLRAFGNGDTENGLFLNGDQESLFDVILLKQ</sequence>
<dbReference type="Gene3D" id="2.60.40.2080">
    <property type="match status" value="1"/>
</dbReference>
<organism evidence="1 2">
    <name type="scientific">Dictyostelium firmibasis</name>
    <dbReference type="NCBI Taxonomy" id="79012"/>
    <lineage>
        <taxon>Eukaryota</taxon>
        <taxon>Amoebozoa</taxon>
        <taxon>Evosea</taxon>
        <taxon>Eumycetozoa</taxon>
        <taxon>Dictyostelia</taxon>
        <taxon>Dictyosteliales</taxon>
        <taxon>Dictyosteliaceae</taxon>
        <taxon>Dictyostelium</taxon>
    </lineage>
</organism>
<reference evidence="1 2" key="1">
    <citation type="submission" date="2023-11" db="EMBL/GenBank/DDBJ databases">
        <title>Dfirmibasis_genome.</title>
        <authorList>
            <person name="Edelbroek B."/>
            <person name="Kjellin J."/>
            <person name="Jerlstrom-Hultqvist J."/>
            <person name="Soderbom F."/>
        </authorList>
    </citation>
    <scope>NUCLEOTIDE SEQUENCE [LARGE SCALE GENOMIC DNA]</scope>
    <source>
        <strain evidence="1 2">TNS-C-14</strain>
    </source>
</reference>
<dbReference type="InterPro" id="IPR037221">
    <property type="entry name" value="H-type_lectin_dom_sf"/>
</dbReference>
<evidence type="ECO:0000313" key="2">
    <source>
        <dbReference type="Proteomes" id="UP001344447"/>
    </source>
</evidence>
<dbReference type="EMBL" id="JAVFKY010000001">
    <property type="protein sequence ID" value="KAK5584591.1"/>
    <property type="molecule type" value="Genomic_DNA"/>
</dbReference>
<dbReference type="AlphaFoldDB" id="A0AAN7UAW3"/>
<gene>
    <name evidence="1" type="ORF">RB653_006205</name>
</gene>
<protein>
    <submittedName>
        <fullName evidence="1">Uncharacterized protein</fullName>
    </submittedName>
</protein>